<dbReference type="SUPFAM" id="SSF53756">
    <property type="entry name" value="UDP-Glycosyltransferase/glycogen phosphorylase"/>
    <property type="match status" value="1"/>
</dbReference>
<protein>
    <recommendedName>
        <fullName evidence="3">DUF354 domain-containing protein</fullName>
    </recommendedName>
</protein>
<evidence type="ECO:0008006" key="3">
    <source>
        <dbReference type="Google" id="ProtNLM"/>
    </source>
</evidence>
<gene>
    <name evidence="1" type="ORF">NM04_20320</name>
</gene>
<dbReference type="RefSeq" id="WP_123071248.1">
    <property type="nucleotide sequence ID" value="NZ_JSAB01000266.1"/>
</dbReference>
<dbReference type="Proteomes" id="UP000283254">
    <property type="component" value="Unassembled WGS sequence"/>
</dbReference>
<dbReference type="PANTHER" id="PTHR39662:SF1">
    <property type="entry name" value="DUF354 DOMAIN-CONTAINING PROTEIN"/>
    <property type="match status" value="1"/>
</dbReference>
<reference evidence="1" key="1">
    <citation type="submission" date="2014-10" db="EMBL/GenBank/DDBJ databases">
        <title>Massilia sp. genome.</title>
        <authorList>
            <person name="Xu B."/>
            <person name="Dai L."/>
            <person name="Huang Z."/>
        </authorList>
    </citation>
    <scope>NUCLEOTIDE SEQUENCE [LARGE SCALE GENOMIC DNA]</scope>
    <source>
        <strain evidence="1">CFS-1</strain>
    </source>
</reference>
<comment type="caution">
    <text evidence="1">The sequence shown here is derived from an EMBL/GenBank/DDBJ whole genome shotgun (WGS) entry which is preliminary data.</text>
</comment>
<accession>A0A422QG82</accession>
<proteinExistence type="predicted"/>
<dbReference type="InterPro" id="IPR007152">
    <property type="entry name" value="DUF354"/>
</dbReference>
<dbReference type="Pfam" id="PF04007">
    <property type="entry name" value="DUF354"/>
    <property type="match status" value="1"/>
</dbReference>
<sequence length="349" mass="38767">MKIWFDLSNSPHINMFRTMIRDLQRSHEVIVTSRPLANTEDLLRMHRIPYTTVGVHYGRSLIGKTCGFPIRVAQLVRFLRRRGVEVAVSQSSFHSPVVARLLGIRSIYLNDNEHAAGNVPAFVCADRIMVPEFLTAQNLRRQGASLAKVERYPGVKEGIYLWEYAQRCSASASASTSAAARARDPQARPRIFVRPEPWTAQYYRGPRNFLDDVIGALQHRASVTVLPRSREQYLHYAGPAFKHCRTLSGVIDIDTIAGECDLFIGAGGTMTREMAVLGVPTISVYQDALLDVDRYLIAEGACAHLPALTAQDALDYLASREQAGPNAGLLAKGRTAYDMIKHEVTHAHA</sequence>
<name>A0A422QG82_9BURK</name>
<dbReference type="OrthoDB" id="129163at2"/>
<keyword evidence="2" id="KW-1185">Reference proteome</keyword>
<dbReference type="PANTHER" id="PTHR39662">
    <property type="entry name" value="DUF354 DOMAIN-CONTAINING PROTEIN-RELATED"/>
    <property type="match status" value="1"/>
</dbReference>
<dbReference type="Gene3D" id="3.40.50.2000">
    <property type="entry name" value="Glycogen Phosphorylase B"/>
    <property type="match status" value="1"/>
</dbReference>
<dbReference type="EMBL" id="JSAB01000266">
    <property type="protein sequence ID" value="RNF28976.1"/>
    <property type="molecule type" value="Genomic_DNA"/>
</dbReference>
<dbReference type="AlphaFoldDB" id="A0A422QG82"/>
<evidence type="ECO:0000313" key="1">
    <source>
        <dbReference type="EMBL" id="RNF28976.1"/>
    </source>
</evidence>
<organism evidence="1 2">
    <name type="scientific">Massilia aurea</name>
    <dbReference type="NCBI Taxonomy" id="373040"/>
    <lineage>
        <taxon>Bacteria</taxon>
        <taxon>Pseudomonadati</taxon>
        <taxon>Pseudomonadota</taxon>
        <taxon>Betaproteobacteria</taxon>
        <taxon>Burkholderiales</taxon>
        <taxon>Oxalobacteraceae</taxon>
        <taxon>Telluria group</taxon>
        <taxon>Massilia</taxon>
    </lineage>
</organism>
<evidence type="ECO:0000313" key="2">
    <source>
        <dbReference type="Proteomes" id="UP000283254"/>
    </source>
</evidence>